<dbReference type="InParanoid" id="A0A2K2CYE0"/>
<organism evidence="3">
    <name type="scientific">Brachypodium distachyon</name>
    <name type="common">Purple false brome</name>
    <name type="synonym">Trachynia distachya</name>
    <dbReference type="NCBI Taxonomy" id="15368"/>
    <lineage>
        <taxon>Eukaryota</taxon>
        <taxon>Viridiplantae</taxon>
        <taxon>Streptophyta</taxon>
        <taxon>Embryophyta</taxon>
        <taxon>Tracheophyta</taxon>
        <taxon>Spermatophyta</taxon>
        <taxon>Magnoliopsida</taxon>
        <taxon>Liliopsida</taxon>
        <taxon>Poales</taxon>
        <taxon>Poaceae</taxon>
        <taxon>BOP clade</taxon>
        <taxon>Pooideae</taxon>
        <taxon>Stipodae</taxon>
        <taxon>Brachypodieae</taxon>
        <taxon>Brachypodium</taxon>
    </lineage>
</organism>
<reference evidence="3 4" key="1">
    <citation type="journal article" date="2010" name="Nature">
        <title>Genome sequencing and analysis of the model grass Brachypodium distachyon.</title>
        <authorList>
            <consortium name="International Brachypodium Initiative"/>
        </authorList>
    </citation>
    <scope>NUCLEOTIDE SEQUENCE [LARGE SCALE GENOMIC DNA]</scope>
    <source>
        <strain evidence="3 4">Bd21</strain>
    </source>
</reference>
<evidence type="ECO:0000256" key="2">
    <source>
        <dbReference type="SAM" id="SignalP"/>
    </source>
</evidence>
<proteinExistence type="predicted"/>
<feature type="region of interest" description="Disordered" evidence="1">
    <location>
        <begin position="159"/>
        <end position="181"/>
    </location>
</feature>
<dbReference type="InterPro" id="IPR039266">
    <property type="entry name" value="EN-1/SPM"/>
</dbReference>
<dbReference type="AlphaFoldDB" id="A0A2K2CYE0"/>
<accession>A0A2K2CYE0</accession>
<sequence length="181" mass="20535">MATCNGWSLFQLAAWTSGSAAWKSRRRLKDNRQLLDLLKLEVCFLPVVGETSSSAFPCDGRAQTTRPILCFASDGRNRRQPQRRTKERFETGMENTYGENWQEEHPELDGSIIYETTGKMPHGRLGIANEAFNKIEKSIIKSTSIRVPRPVECGTSELERRRLENEGTCSTDSRVRPRTGL</sequence>
<feature type="signal peptide" evidence="2">
    <location>
        <begin position="1"/>
        <end position="21"/>
    </location>
</feature>
<reference evidence="4" key="3">
    <citation type="submission" date="2018-08" db="UniProtKB">
        <authorList>
            <consortium name="EnsemblPlants"/>
        </authorList>
    </citation>
    <scope>IDENTIFICATION</scope>
    <source>
        <strain evidence="4">cv. Bd21</strain>
    </source>
</reference>
<dbReference type="EnsemblPlants" id="PNT67047">
    <property type="protein sequence ID" value="PNT67047"/>
    <property type="gene ID" value="BRADI_3g19826v3"/>
</dbReference>
<protein>
    <submittedName>
        <fullName evidence="3 4">Uncharacterized protein</fullName>
    </submittedName>
</protein>
<dbReference type="OrthoDB" id="688393at2759"/>
<name>A0A2K2CYE0_BRADI</name>
<dbReference type="GO" id="GO:0032196">
    <property type="term" value="P:transposition"/>
    <property type="evidence" value="ECO:0007669"/>
    <property type="project" value="InterPro"/>
</dbReference>
<dbReference type="Proteomes" id="UP000008810">
    <property type="component" value="Chromosome 3"/>
</dbReference>
<evidence type="ECO:0000313" key="5">
    <source>
        <dbReference type="Proteomes" id="UP000008810"/>
    </source>
</evidence>
<reference evidence="3" key="2">
    <citation type="submission" date="2017-06" db="EMBL/GenBank/DDBJ databases">
        <title>WGS assembly of Brachypodium distachyon.</title>
        <authorList>
            <consortium name="The International Brachypodium Initiative"/>
            <person name="Lucas S."/>
            <person name="Harmon-Smith M."/>
            <person name="Lail K."/>
            <person name="Tice H."/>
            <person name="Grimwood J."/>
            <person name="Bruce D."/>
            <person name="Barry K."/>
            <person name="Shu S."/>
            <person name="Lindquist E."/>
            <person name="Wang M."/>
            <person name="Pitluck S."/>
            <person name="Vogel J.P."/>
            <person name="Garvin D.F."/>
            <person name="Mockler T.C."/>
            <person name="Schmutz J."/>
            <person name="Rokhsar D."/>
            <person name="Bevan M.W."/>
        </authorList>
    </citation>
    <scope>NUCLEOTIDE SEQUENCE</scope>
    <source>
        <strain evidence="3">Bd21</strain>
    </source>
</reference>
<dbReference type="EMBL" id="CM000882">
    <property type="protein sequence ID" value="PNT67047.1"/>
    <property type="molecule type" value="Genomic_DNA"/>
</dbReference>
<gene>
    <name evidence="3" type="ORF">BRADI_3g19826v3</name>
</gene>
<feature type="chain" id="PRO_5033762308" evidence="2">
    <location>
        <begin position="22"/>
        <end position="181"/>
    </location>
</feature>
<dbReference type="PANTHER" id="PTHR33157">
    <property type="entry name" value="AUTONOMOUS TRANSPOSABLE ELEMENT EN-1 MOSAIC PROTEIN-RELATED"/>
    <property type="match status" value="1"/>
</dbReference>
<evidence type="ECO:0000313" key="4">
    <source>
        <dbReference type="EnsemblPlants" id="PNT67047"/>
    </source>
</evidence>
<evidence type="ECO:0000313" key="3">
    <source>
        <dbReference type="EMBL" id="PNT67047.1"/>
    </source>
</evidence>
<keyword evidence="5" id="KW-1185">Reference proteome</keyword>
<dbReference type="PANTHER" id="PTHR33157:SF8">
    <property type="entry name" value="OS11G0485000 PROTEIN"/>
    <property type="match status" value="1"/>
</dbReference>
<keyword evidence="2" id="KW-0732">Signal</keyword>
<dbReference type="Gramene" id="PNT67047">
    <property type="protein sequence ID" value="PNT67047"/>
    <property type="gene ID" value="BRADI_3g19826v3"/>
</dbReference>
<evidence type="ECO:0000256" key="1">
    <source>
        <dbReference type="SAM" id="MobiDB-lite"/>
    </source>
</evidence>